<evidence type="ECO:0000259" key="2">
    <source>
        <dbReference type="Pfam" id="PF04116"/>
    </source>
</evidence>
<evidence type="ECO:0000313" key="3">
    <source>
        <dbReference type="EMBL" id="QDV58778.1"/>
    </source>
</evidence>
<keyword evidence="1" id="KW-0812">Transmembrane</keyword>
<dbReference type="GO" id="GO:0008610">
    <property type="term" value="P:lipid biosynthetic process"/>
    <property type="evidence" value="ECO:0007669"/>
    <property type="project" value="InterPro"/>
</dbReference>
<feature type="transmembrane region" description="Helical" evidence="1">
    <location>
        <begin position="90"/>
        <end position="113"/>
    </location>
</feature>
<reference evidence="3 4" key="1">
    <citation type="submission" date="2019-02" db="EMBL/GenBank/DDBJ databases">
        <title>Deep-cultivation of Planctomycetes and their phenomic and genomic characterization uncovers novel biology.</title>
        <authorList>
            <person name="Wiegand S."/>
            <person name="Jogler M."/>
            <person name="Boedeker C."/>
            <person name="Pinto D."/>
            <person name="Vollmers J."/>
            <person name="Rivas-Marin E."/>
            <person name="Kohn T."/>
            <person name="Peeters S.H."/>
            <person name="Heuer A."/>
            <person name="Rast P."/>
            <person name="Oberbeckmann S."/>
            <person name="Bunk B."/>
            <person name="Jeske O."/>
            <person name="Meyerdierks A."/>
            <person name="Storesund J.E."/>
            <person name="Kallscheuer N."/>
            <person name="Luecker S."/>
            <person name="Lage O.M."/>
            <person name="Pohl T."/>
            <person name="Merkel B.J."/>
            <person name="Hornburger P."/>
            <person name="Mueller R.-W."/>
            <person name="Bruemmer F."/>
            <person name="Labrenz M."/>
            <person name="Spormann A.M."/>
            <person name="Op den Camp H."/>
            <person name="Overmann J."/>
            <person name="Amann R."/>
            <person name="Jetten M.S.M."/>
            <person name="Mascher T."/>
            <person name="Medema M.H."/>
            <person name="Devos D.P."/>
            <person name="Kaster A.-K."/>
            <person name="Ovreas L."/>
            <person name="Rohde M."/>
            <person name="Galperin M.Y."/>
            <person name="Jogler C."/>
        </authorList>
    </citation>
    <scope>NUCLEOTIDE SEQUENCE [LARGE SCALE GENOMIC DNA]</scope>
    <source>
        <strain evidence="3 4">Mal33</strain>
    </source>
</reference>
<organism evidence="3 4">
    <name type="scientific">Rosistilla oblonga</name>
    <dbReference type="NCBI Taxonomy" id="2527990"/>
    <lineage>
        <taxon>Bacteria</taxon>
        <taxon>Pseudomonadati</taxon>
        <taxon>Planctomycetota</taxon>
        <taxon>Planctomycetia</taxon>
        <taxon>Pirellulales</taxon>
        <taxon>Pirellulaceae</taxon>
        <taxon>Rosistilla</taxon>
    </lineage>
</organism>
<dbReference type="InterPro" id="IPR006694">
    <property type="entry name" value="Fatty_acid_hydroxylase"/>
</dbReference>
<sequence length="397" mass="44952">MNTANTKPQQLLHSPPAGAEYRLFGAAGTGGAYNSHFVAGAIFIGLAAVGAIDWWLAIWLDSCLAIGLLLDRRTMNRKLALRAMPGQMLLYSQVALRAAVHLLPYYLFAFVLYLGMAPVILPLNFAISSFAMLYGFYMAIRIYWLVRYLWVLHFHWERAGRTFQTHQANLKTRSSAIRHVLWAFFLGNVGLVVRCSSQVITIAGFEYLRQRMNLDLTKHPDLSGHMMTIFWVTTAIWLATFWFALQPAFLIYYRVHRTFHTCRPLYDSVHSIHHRGVLPTQLDSGTISPLEFALTELNLPAATLVPNWYWTLGQIILALAGHFPSHDTNTWMKTGHHHLLHHRLFNVNFGLIAREDKRYGSYYCEPSKATAPSSGPVEADLPPPWRQAVAAMAGEDD</sequence>
<dbReference type="GO" id="GO:0005506">
    <property type="term" value="F:iron ion binding"/>
    <property type="evidence" value="ECO:0007669"/>
    <property type="project" value="InterPro"/>
</dbReference>
<dbReference type="EMBL" id="CP036318">
    <property type="protein sequence ID" value="QDV58778.1"/>
    <property type="molecule type" value="Genomic_DNA"/>
</dbReference>
<dbReference type="GO" id="GO:0016491">
    <property type="term" value="F:oxidoreductase activity"/>
    <property type="evidence" value="ECO:0007669"/>
    <property type="project" value="InterPro"/>
</dbReference>
<dbReference type="Pfam" id="PF04116">
    <property type="entry name" value="FA_hydroxylase"/>
    <property type="match status" value="1"/>
</dbReference>
<keyword evidence="1" id="KW-1133">Transmembrane helix</keyword>
<accession>A0A518J0C2</accession>
<keyword evidence="1" id="KW-0472">Membrane</keyword>
<protein>
    <recommendedName>
        <fullName evidence="2">Fatty acid hydroxylase domain-containing protein</fullName>
    </recommendedName>
</protein>
<dbReference type="Proteomes" id="UP000316770">
    <property type="component" value="Chromosome"/>
</dbReference>
<proteinExistence type="predicted"/>
<dbReference type="AlphaFoldDB" id="A0A518J0C2"/>
<evidence type="ECO:0000256" key="1">
    <source>
        <dbReference type="SAM" id="Phobius"/>
    </source>
</evidence>
<dbReference type="RefSeq" id="WP_145289484.1">
    <property type="nucleotide sequence ID" value="NZ_CP036318.1"/>
</dbReference>
<gene>
    <name evidence="3" type="ORF">Mal33_48030</name>
</gene>
<feature type="transmembrane region" description="Helical" evidence="1">
    <location>
        <begin position="37"/>
        <end position="70"/>
    </location>
</feature>
<feature type="transmembrane region" description="Helical" evidence="1">
    <location>
        <begin position="180"/>
        <end position="208"/>
    </location>
</feature>
<evidence type="ECO:0000313" key="4">
    <source>
        <dbReference type="Proteomes" id="UP000316770"/>
    </source>
</evidence>
<keyword evidence="4" id="KW-1185">Reference proteome</keyword>
<feature type="domain" description="Fatty acid hydroxylase" evidence="2">
    <location>
        <begin position="250"/>
        <end position="352"/>
    </location>
</feature>
<feature type="transmembrane region" description="Helical" evidence="1">
    <location>
        <begin position="228"/>
        <end position="253"/>
    </location>
</feature>
<name>A0A518J0C2_9BACT</name>